<dbReference type="GO" id="GO:0003700">
    <property type="term" value="F:DNA-binding transcription factor activity"/>
    <property type="evidence" value="ECO:0007669"/>
    <property type="project" value="InterPro"/>
</dbReference>
<dbReference type="PRINTS" id="PR00598">
    <property type="entry name" value="HTHMARR"/>
</dbReference>
<dbReference type="Pfam" id="PF22381">
    <property type="entry name" value="Staph_reg_Sar_Rot"/>
    <property type="match status" value="1"/>
</dbReference>
<reference evidence="9 10" key="1">
    <citation type="journal article" date="2018" name="Front. Microbiol.">
        <title>Description and Comparative Genomics of Macrococcus caseolyticus subsp. hominis subsp. nov., Macrococcus goetzii sp. nov., Macrococcus epidermidis sp. nov., and Macrococcus bohemicus sp. nov., Novel Macrococci From Human Clinical Material With Virulence Potential and Suspected Uptake of Foreign DNA by Natural Transformation.</title>
        <authorList>
            <person name="Maslanova I."/>
            <person name="Wertheimer Z."/>
            <person name="Sedlacek I."/>
            <person name="Svec P."/>
            <person name="Indrakova A."/>
            <person name="Kovarovic V."/>
            <person name="Schumann P."/>
            <person name="Sproer C."/>
            <person name="Kralova S."/>
            <person name="Sedo O."/>
            <person name="Kristofova L."/>
            <person name="Vrbovska V."/>
            <person name="Fuzik T."/>
            <person name="Petras P."/>
            <person name="Zdrahal Z."/>
            <person name="Ruzickova V."/>
            <person name="Doskar J."/>
            <person name="Pantucek R."/>
        </authorList>
    </citation>
    <scope>NUCLEOTIDE SEQUENCE [LARGE SCALE GENOMIC DNA]</scope>
    <source>
        <strain evidence="9 10">01/688</strain>
    </source>
</reference>
<dbReference type="Proteomes" id="UP000249808">
    <property type="component" value="Unassembled WGS sequence"/>
</dbReference>
<gene>
    <name evidence="9" type="ORF">BHU61_01070</name>
</gene>
<dbReference type="Gene3D" id="1.10.10.10">
    <property type="entry name" value="Winged helix-like DNA-binding domain superfamily/Winged helix DNA-binding domain"/>
    <property type="match status" value="1"/>
</dbReference>
<feature type="domain" description="HTH marR-type" evidence="8">
    <location>
        <begin position="3"/>
        <end position="134"/>
    </location>
</feature>
<evidence type="ECO:0000313" key="9">
    <source>
        <dbReference type="EMBL" id="RAK46067.1"/>
    </source>
</evidence>
<sequence>MPQNSLDYQMYLAQREIIKFYNRNLLKDKQLSYQHYLVLMVLHEEKVMPVLQLGERLAFQSGTITPILKKMEARGIVSRHRSDADERIVMIQLTEEGESLVKDLYKVPLQMFKASKLEAEDYKKLMAYSKKIVDNVTYE</sequence>
<evidence type="ECO:0000256" key="2">
    <source>
        <dbReference type="ARBA" id="ARBA00023015"/>
    </source>
</evidence>
<evidence type="ECO:0000256" key="4">
    <source>
        <dbReference type="ARBA" id="ARBA00023163"/>
    </source>
</evidence>
<dbReference type="InterPro" id="IPR036390">
    <property type="entry name" value="WH_DNA-bd_sf"/>
</dbReference>
<accession>A0A327ZV89</accession>
<comment type="caution">
    <text evidence="9">The sequence shown here is derived from an EMBL/GenBank/DDBJ whole genome shotgun (WGS) entry which is preliminary data.</text>
</comment>
<evidence type="ECO:0000256" key="7">
    <source>
        <dbReference type="ARBA" id="ARBA00047207"/>
    </source>
</evidence>
<name>A0A327ZV89_9STAP</name>
<evidence type="ECO:0000256" key="3">
    <source>
        <dbReference type="ARBA" id="ARBA00023125"/>
    </source>
</evidence>
<keyword evidence="2" id="KW-0805">Transcription regulation</keyword>
<organism evidence="9 10">
    <name type="scientific">Macrococcus epidermidis</name>
    <dbReference type="NCBI Taxonomy" id="1902580"/>
    <lineage>
        <taxon>Bacteria</taxon>
        <taxon>Bacillati</taxon>
        <taxon>Bacillota</taxon>
        <taxon>Bacilli</taxon>
        <taxon>Bacillales</taxon>
        <taxon>Staphylococcaceae</taxon>
        <taxon>Macrococcus</taxon>
    </lineage>
</organism>
<protein>
    <recommendedName>
        <fullName evidence="6">HTH-type transcriptional regulator SarZ</fullName>
    </recommendedName>
    <alternativeName>
        <fullName evidence="7">Staphylococcal accessory regulator Z</fullName>
    </alternativeName>
</protein>
<dbReference type="InterPro" id="IPR000835">
    <property type="entry name" value="HTH_MarR-typ"/>
</dbReference>
<evidence type="ECO:0000313" key="10">
    <source>
        <dbReference type="Proteomes" id="UP000249808"/>
    </source>
</evidence>
<dbReference type="SMART" id="SM00347">
    <property type="entry name" value="HTH_MARR"/>
    <property type="match status" value="1"/>
</dbReference>
<dbReference type="PANTHER" id="PTHR42756:SF1">
    <property type="entry name" value="TRANSCRIPTIONAL REPRESSOR OF EMRAB OPERON"/>
    <property type="match status" value="1"/>
</dbReference>
<dbReference type="EMBL" id="PZJH01000001">
    <property type="protein sequence ID" value="RAK46067.1"/>
    <property type="molecule type" value="Genomic_DNA"/>
</dbReference>
<evidence type="ECO:0000256" key="6">
    <source>
        <dbReference type="ARBA" id="ARBA00047188"/>
    </source>
</evidence>
<dbReference type="RefSeq" id="WP_111714237.1">
    <property type="nucleotide sequence ID" value="NZ_CP073819.1"/>
</dbReference>
<proteinExistence type="inferred from homology"/>
<evidence type="ECO:0000259" key="8">
    <source>
        <dbReference type="PROSITE" id="PS50995"/>
    </source>
</evidence>
<evidence type="ECO:0000256" key="1">
    <source>
        <dbReference type="ARBA" id="ARBA00004496"/>
    </source>
</evidence>
<dbReference type="InterPro" id="IPR055166">
    <property type="entry name" value="Transc_reg_Sar_Rot_HTH"/>
</dbReference>
<keyword evidence="4" id="KW-0804">Transcription</keyword>
<dbReference type="GO" id="GO:0003677">
    <property type="term" value="F:DNA binding"/>
    <property type="evidence" value="ECO:0007669"/>
    <property type="project" value="UniProtKB-KW"/>
</dbReference>
<dbReference type="PANTHER" id="PTHR42756">
    <property type="entry name" value="TRANSCRIPTIONAL REGULATOR, MARR"/>
    <property type="match status" value="1"/>
</dbReference>
<dbReference type="GO" id="GO:0005737">
    <property type="term" value="C:cytoplasm"/>
    <property type="evidence" value="ECO:0007669"/>
    <property type="project" value="UniProtKB-SubCell"/>
</dbReference>
<comment type="subcellular location">
    <subcellularLocation>
        <location evidence="1">Cytoplasm</location>
    </subcellularLocation>
</comment>
<dbReference type="AlphaFoldDB" id="A0A327ZV89"/>
<keyword evidence="3" id="KW-0238">DNA-binding</keyword>
<comment type="similarity">
    <text evidence="5">Belongs to the SarZ family.</text>
</comment>
<evidence type="ECO:0000256" key="5">
    <source>
        <dbReference type="ARBA" id="ARBA00046337"/>
    </source>
</evidence>
<dbReference type="SUPFAM" id="SSF46785">
    <property type="entry name" value="Winged helix' DNA-binding domain"/>
    <property type="match status" value="1"/>
</dbReference>
<dbReference type="InterPro" id="IPR036388">
    <property type="entry name" value="WH-like_DNA-bd_sf"/>
</dbReference>
<dbReference type="PROSITE" id="PS50995">
    <property type="entry name" value="HTH_MARR_2"/>
    <property type="match status" value="1"/>
</dbReference>
<keyword evidence="10" id="KW-1185">Reference proteome</keyword>